<comment type="caution">
    <text evidence="7">The sequence shown here is derived from an EMBL/GenBank/DDBJ whole genome shotgun (WGS) entry which is preliminary data.</text>
</comment>
<feature type="transmembrane region" description="Helical" evidence="6">
    <location>
        <begin position="399"/>
        <end position="420"/>
    </location>
</feature>
<feature type="transmembrane region" description="Helical" evidence="6">
    <location>
        <begin position="373"/>
        <end position="393"/>
    </location>
</feature>
<accession>A0AAN4VYP7</accession>
<name>A0AAN4VYP7_9BACT</name>
<evidence type="ECO:0000256" key="2">
    <source>
        <dbReference type="ARBA" id="ARBA00022475"/>
    </source>
</evidence>
<proteinExistence type="predicted"/>
<feature type="transmembrane region" description="Helical" evidence="6">
    <location>
        <begin position="189"/>
        <end position="207"/>
    </location>
</feature>
<feature type="transmembrane region" description="Helical" evidence="6">
    <location>
        <begin position="162"/>
        <end position="183"/>
    </location>
</feature>
<keyword evidence="2" id="KW-1003">Cell membrane</keyword>
<dbReference type="InterPro" id="IPR050833">
    <property type="entry name" value="Poly_Biosynth_Transport"/>
</dbReference>
<evidence type="ECO:0000256" key="5">
    <source>
        <dbReference type="ARBA" id="ARBA00023136"/>
    </source>
</evidence>
<comment type="subcellular location">
    <subcellularLocation>
        <location evidence="1">Cell membrane</location>
        <topology evidence="1">Multi-pass membrane protein</topology>
    </subcellularLocation>
</comment>
<feature type="transmembrane region" description="Helical" evidence="6">
    <location>
        <begin position="57"/>
        <end position="78"/>
    </location>
</feature>
<reference evidence="7 8" key="1">
    <citation type="submission" date="2021-12" db="EMBL/GenBank/DDBJ databases">
        <title>Genome sequencing of bacteria with rrn-lacking chromosome and rrn-plasmid.</title>
        <authorList>
            <person name="Anda M."/>
            <person name="Iwasaki W."/>
        </authorList>
    </citation>
    <scope>NUCLEOTIDE SEQUENCE [LARGE SCALE GENOMIC DNA]</scope>
    <source>
        <strain evidence="7 8">NBRC 15940</strain>
    </source>
</reference>
<evidence type="ECO:0000256" key="3">
    <source>
        <dbReference type="ARBA" id="ARBA00022692"/>
    </source>
</evidence>
<dbReference type="PANTHER" id="PTHR30250:SF11">
    <property type="entry name" value="O-ANTIGEN TRANSPORTER-RELATED"/>
    <property type="match status" value="1"/>
</dbReference>
<dbReference type="PANTHER" id="PTHR30250">
    <property type="entry name" value="PST FAMILY PREDICTED COLANIC ACID TRANSPORTER"/>
    <property type="match status" value="1"/>
</dbReference>
<feature type="transmembrane region" description="Helical" evidence="6">
    <location>
        <begin position="219"/>
        <end position="241"/>
    </location>
</feature>
<evidence type="ECO:0000313" key="7">
    <source>
        <dbReference type="EMBL" id="GJM61501.1"/>
    </source>
</evidence>
<keyword evidence="4 6" id="KW-1133">Transmembrane helix</keyword>
<feature type="transmembrane region" description="Helical" evidence="6">
    <location>
        <begin position="345"/>
        <end position="366"/>
    </location>
</feature>
<evidence type="ECO:0000256" key="6">
    <source>
        <dbReference type="SAM" id="Phobius"/>
    </source>
</evidence>
<sequence length="437" mass="48712">MRDSVFREGDKLKKIISIPLVKSLLGTTMVKVITVFLSFFVSVFFARSLSVDDFGEYNYLVNVITLISLPISAGLPNLIVKYTSEYRVKNEIEKIQGFIFFAFGLSLTISLIFFLILFFVFEYGKFDNTFAFYVLLLSVIISITNILASFLRGYDRILLSQLPIFIIKPGLLFIVVVIIGALGGLNVESALLLNLMASSVALVYAFYEFCKLRINSSKVIYDTKVWLGKALPFLISGSAFFLNSKLDTLMLGGLRENSEVAFYEVASKLGTLMTFFLSINATVLAPKIAELYTVNKYSELKILLFRSVLFASSMALPFFITFFFGGEYIISRSYGIEYVESYVPLIILMFGHLFSCLMGSSGLVLNMTNNQNLAAYGMVLSVIINFTLNFLLIPFWGAIGAAVATSLSLVAWNSILVVMVKIKLGVNTTIFQNPKLC</sequence>
<dbReference type="InterPro" id="IPR002797">
    <property type="entry name" value="Polysacc_synth"/>
</dbReference>
<keyword evidence="5 6" id="KW-0472">Membrane</keyword>
<dbReference type="EMBL" id="BQKE01000001">
    <property type="protein sequence ID" value="GJM61501.1"/>
    <property type="molecule type" value="Genomic_DNA"/>
</dbReference>
<feature type="transmembrane region" description="Helical" evidence="6">
    <location>
        <begin position="303"/>
        <end position="325"/>
    </location>
</feature>
<evidence type="ECO:0000313" key="8">
    <source>
        <dbReference type="Proteomes" id="UP001310022"/>
    </source>
</evidence>
<feature type="transmembrane region" description="Helical" evidence="6">
    <location>
        <begin position="20"/>
        <end position="45"/>
    </location>
</feature>
<dbReference type="Proteomes" id="UP001310022">
    <property type="component" value="Unassembled WGS sequence"/>
</dbReference>
<dbReference type="CDD" id="cd13128">
    <property type="entry name" value="MATE_Wzx_like"/>
    <property type="match status" value="1"/>
</dbReference>
<evidence type="ECO:0000256" key="1">
    <source>
        <dbReference type="ARBA" id="ARBA00004651"/>
    </source>
</evidence>
<organism evidence="7 8">
    <name type="scientific">Persicobacter diffluens</name>
    <dbReference type="NCBI Taxonomy" id="981"/>
    <lineage>
        <taxon>Bacteria</taxon>
        <taxon>Pseudomonadati</taxon>
        <taxon>Bacteroidota</taxon>
        <taxon>Cytophagia</taxon>
        <taxon>Cytophagales</taxon>
        <taxon>Persicobacteraceae</taxon>
        <taxon>Persicobacter</taxon>
    </lineage>
</organism>
<keyword evidence="3 6" id="KW-0812">Transmembrane</keyword>
<dbReference type="Pfam" id="PF01943">
    <property type="entry name" value="Polysacc_synt"/>
    <property type="match status" value="1"/>
</dbReference>
<feature type="transmembrane region" description="Helical" evidence="6">
    <location>
        <begin position="98"/>
        <end position="124"/>
    </location>
</feature>
<dbReference type="RefSeq" id="WP_338237038.1">
    <property type="nucleotide sequence ID" value="NZ_BQKE01000001.1"/>
</dbReference>
<gene>
    <name evidence="7" type="ORF">PEDI_20530</name>
</gene>
<evidence type="ECO:0008006" key="9">
    <source>
        <dbReference type="Google" id="ProtNLM"/>
    </source>
</evidence>
<feature type="transmembrane region" description="Helical" evidence="6">
    <location>
        <begin position="130"/>
        <end position="150"/>
    </location>
</feature>
<protein>
    <recommendedName>
        <fullName evidence="9">Polysaccharide biosynthesis protein C-terminal domain-containing protein</fullName>
    </recommendedName>
</protein>
<keyword evidence="8" id="KW-1185">Reference proteome</keyword>
<dbReference type="GO" id="GO:0005886">
    <property type="term" value="C:plasma membrane"/>
    <property type="evidence" value="ECO:0007669"/>
    <property type="project" value="UniProtKB-SubCell"/>
</dbReference>
<dbReference type="AlphaFoldDB" id="A0AAN4VYP7"/>
<evidence type="ECO:0000256" key="4">
    <source>
        <dbReference type="ARBA" id="ARBA00022989"/>
    </source>
</evidence>